<evidence type="ECO:0000256" key="2">
    <source>
        <dbReference type="SAM" id="SignalP"/>
    </source>
</evidence>
<feature type="region of interest" description="Disordered" evidence="1">
    <location>
        <begin position="161"/>
        <end position="219"/>
    </location>
</feature>
<evidence type="ECO:0000256" key="1">
    <source>
        <dbReference type="SAM" id="MobiDB-lite"/>
    </source>
</evidence>
<name>A0A2A6B7Z5_PRIPA</name>
<gene>
    <name evidence="3" type="primary">WBGene00273712</name>
</gene>
<sequence>MVILVVASVLVTTTLADTLTVKGFTFLCQAQNGEFIPIYNSLVHARYNEKKDLSNEKGETILWPTNSQDVLTLDSNYVSEGKDGSNYPWKTLSLAYSDPNHKHKFNGGFFLLRSANHVWLARTKAELPKVMLTSDEYCEVGNQKPKLRSCSFTSVQQYSHTVEQKETNNNQENQAPESTGTDGSSTGNDASSPNGPSGPSGPPPAEGADSNTGTAAPTDGAAASGVVLMALPLLALF</sequence>
<keyword evidence="2" id="KW-0732">Signal</keyword>
<reference evidence="3" key="2">
    <citation type="submission" date="2022-06" db="UniProtKB">
        <authorList>
            <consortium name="EnsemblMetazoa"/>
        </authorList>
    </citation>
    <scope>IDENTIFICATION</scope>
    <source>
        <strain evidence="3">PS312</strain>
    </source>
</reference>
<proteinExistence type="predicted"/>
<reference evidence="4" key="1">
    <citation type="journal article" date="2008" name="Nat. Genet.">
        <title>The Pristionchus pacificus genome provides a unique perspective on nematode lifestyle and parasitism.</title>
        <authorList>
            <person name="Dieterich C."/>
            <person name="Clifton S.W."/>
            <person name="Schuster L.N."/>
            <person name="Chinwalla A."/>
            <person name="Delehaunty K."/>
            <person name="Dinkelacker I."/>
            <person name="Fulton L."/>
            <person name="Fulton R."/>
            <person name="Godfrey J."/>
            <person name="Minx P."/>
            <person name="Mitreva M."/>
            <person name="Roeseler W."/>
            <person name="Tian H."/>
            <person name="Witte H."/>
            <person name="Yang S.P."/>
            <person name="Wilson R.K."/>
            <person name="Sommer R.J."/>
        </authorList>
    </citation>
    <scope>NUCLEOTIDE SEQUENCE [LARGE SCALE GENOMIC DNA]</scope>
    <source>
        <strain evidence="4">PS312</strain>
    </source>
</reference>
<protein>
    <submittedName>
        <fullName evidence="3">Uncharacterized protein</fullName>
    </submittedName>
</protein>
<feature type="compositionally biased region" description="Polar residues" evidence="1">
    <location>
        <begin position="175"/>
        <end position="186"/>
    </location>
</feature>
<dbReference type="EnsemblMetazoa" id="PPA35343.1">
    <property type="protein sequence ID" value="PPA35343.1"/>
    <property type="gene ID" value="WBGene00273712"/>
</dbReference>
<accession>A0A2A6B7Z5</accession>
<feature type="signal peptide" evidence="2">
    <location>
        <begin position="1"/>
        <end position="16"/>
    </location>
</feature>
<keyword evidence="4" id="KW-1185">Reference proteome</keyword>
<dbReference type="AlphaFoldDB" id="A0A2A6B7Z5"/>
<dbReference type="Proteomes" id="UP000005239">
    <property type="component" value="Unassembled WGS sequence"/>
</dbReference>
<feature type="compositionally biased region" description="Low complexity" evidence="1">
    <location>
        <begin position="206"/>
        <end position="219"/>
    </location>
</feature>
<feature type="chain" id="PRO_5043938121" evidence="2">
    <location>
        <begin position="17"/>
        <end position="237"/>
    </location>
</feature>
<accession>A0A8R1YSJ2</accession>
<evidence type="ECO:0000313" key="4">
    <source>
        <dbReference type="Proteomes" id="UP000005239"/>
    </source>
</evidence>
<feature type="compositionally biased region" description="Low complexity" evidence="1">
    <location>
        <begin position="187"/>
        <end position="197"/>
    </location>
</feature>
<organism evidence="3 4">
    <name type="scientific">Pristionchus pacificus</name>
    <name type="common">Parasitic nematode worm</name>
    <dbReference type="NCBI Taxonomy" id="54126"/>
    <lineage>
        <taxon>Eukaryota</taxon>
        <taxon>Metazoa</taxon>
        <taxon>Ecdysozoa</taxon>
        <taxon>Nematoda</taxon>
        <taxon>Chromadorea</taxon>
        <taxon>Rhabditida</taxon>
        <taxon>Rhabditina</taxon>
        <taxon>Diplogasteromorpha</taxon>
        <taxon>Diplogasteroidea</taxon>
        <taxon>Neodiplogasteridae</taxon>
        <taxon>Pristionchus</taxon>
    </lineage>
</organism>
<evidence type="ECO:0000313" key="3">
    <source>
        <dbReference type="EnsemblMetazoa" id="PPA35343.1"/>
    </source>
</evidence>